<feature type="transmembrane region" description="Helical" evidence="1">
    <location>
        <begin position="38"/>
        <end position="64"/>
    </location>
</feature>
<proteinExistence type="predicted"/>
<sequence length="117" mass="13113">MSLNESINLLIFSSTNTPLSNNKILNLYDIFSNSGSSLILISFVGIRWSISVVGTLLNLLLVWITITDNCEYKLAFKRFFKSEDLNDNKAVRIVGGIKIYPNNVNIVEASKSIIQNK</sequence>
<keyword evidence="1" id="KW-0812">Transmembrane</keyword>
<protein>
    <submittedName>
        <fullName evidence="3">Uncharacterized protein</fullName>
    </submittedName>
</protein>
<dbReference type="AlphaFoldDB" id="A0A1I8B8D3"/>
<dbReference type="WBParaSite" id="MhA1_Contig161.frz3.gene8">
    <property type="protein sequence ID" value="MhA1_Contig161.frz3.gene8"/>
    <property type="gene ID" value="MhA1_Contig161.frz3.gene8"/>
</dbReference>
<evidence type="ECO:0000313" key="2">
    <source>
        <dbReference type="Proteomes" id="UP000095281"/>
    </source>
</evidence>
<name>A0A1I8B8D3_MELHA</name>
<evidence type="ECO:0000313" key="3">
    <source>
        <dbReference type="WBParaSite" id="MhA1_Contig161.frz3.gene8"/>
    </source>
</evidence>
<keyword evidence="2" id="KW-1185">Reference proteome</keyword>
<reference evidence="3" key="1">
    <citation type="submission" date="2016-11" db="UniProtKB">
        <authorList>
            <consortium name="WormBaseParasite"/>
        </authorList>
    </citation>
    <scope>IDENTIFICATION</scope>
</reference>
<dbReference type="Proteomes" id="UP000095281">
    <property type="component" value="Unplaced"/>
</dbReference>
<organism evidence="2 3">
    <name type="scientific">Meloidogyne hapla</name>
    <name type="common">Root-knot nematode worm</name>
    <dbReference type="NCBI Taxonomy" id="6305"/>
    <lineage>
        <taxon>Eukaryota</taxon>
        <taxon>Metazoa</taxon>
        <taxon>Ecdysozoa</taxon>
        <taxon>Nematoda</taxon>
        <taxon>Chromadorea</taxon>
        <taxon>Rhabditida</taxon>
        <taxon>Tylenchina</taxon>
        <taxon>Tylenchomorpha</taxon>
        <taxon>Tylenchoidea</taxon>
        <taxon>Meloidogynidae</taxon>
        <taxon>Meloidogyninae</taxon>
        <taxon>Meloidogyne</taxon>
    </lineage>
</organism>
<keyword evidence="1" id="KW-1133">Transmembrane helix</keyword>
<keyword evidence="1" id="KW-0472">Membrane</keyword>
<evidence type="ECO:0000256" key="1">
    <source>
        <dbReference type="SAM" id="Phobius"/>
    </source>
</evidence>
<accession>A0A1I8B8D3</accession>